<evidence type="ECO:0000256" key="2">
    <source>
        <dbReference type="ARBA" id="ARBA00022448"/>
    </source>
</evidence>
<dbReference type="GO" id="GO:0016020">
    <property type="term" value="C:membrane"/>
    <property type="evidence" value="ECO:0007669"/>
    <property type="project" value="UniProtKB-SubCell"/>
</dbReference>
<dbReference type="InterPro" id="IPR036259">
    <property type="entry name" value="MFS_trans_sf"/>
</dbReference>
<sequence>MYFSCNVSFSSLPVFLPTILSEMGFTRLTAQALTAPPYFLAFLLVILTTYIADRTQQRGLTILILSLVATVGYILLATTSSTAPRYVVWTVAGHEGLSE</sequence>
<keyword evidence="2" id="KW-0813">Transport</keyword>
<dbReference type="SUPFAM" id="SSF103473">
    <property type="entry name" value="MFS general substrate transporter"/>
    <property type="match status" value="1"/>
</dbReference>
<proteinExistence type="predicted"/>
<keyword evidence="5 6" id="KW-0472">Membrane</keyword>
<dbReference type="AlphaFoldDB" id="H0EW93"/>
<dbReference type="EMBL" id="AGUE01000204">
    <property type="protein sequence ID" value="EHK97197.1"/>
    <property type="molecule type" value="Genomic_DNA"/>
</dbReference>
<evidence type="ECO:0000256" key="6">
    <source>
        <dbReference type="SAM" id="Phobius"/>
    </source>
</evidence>
<dbReference type="PANTHER" id="PTHR43791:SF36">
    <property type="entry name" value="TRANSPORTER, PUTATIVE (AFU_ORTHOLOGUE AFUA_6G08340)-RELATED"/>
    <property type="match status" value="1"/>
</dbReference>
<evidence type="ECO:0000256" key="4">
    <source>
        <dbReference type="ARBA" id="ARBA00022989"/>
    </source>
</evidence>
<dbReference type="GO" id="GO:0022857">
    <property type="term" value="F:transmembrane transporter activity"/>
    <property type="evidence" value="ECO:0007669"/>
    <property type="project" value="TreeGrafter"/>
</dbReference>
<keyword evidence="3 6" id="KW-0812">Transmembrane</keyword>
<dbReference type="Proteomes" id="UP000005446">
    <property type="component" value="Unassembled WGS sequence"/>
</dbReference>
<keyword evidence="8" id="KW-1185">Reference proteome</keyword>
<feature type="transmembrane region" description="Helical" evidence="6">
    <location>
        <begin position="35"/>
        <end position="52"/>
    </location>
</feature>
<gene>
    <name evidence="7" type="ORF">M7I_7055</name>
</gene>
<dbReference type="InParanoid" id="H0EW93"/>
<reference evidence="7 8" key="1">
    <citation type="journal article" date="2012" name="Eukaryot. Cell">
        <title>Genome sequence of the fungus Glarea lozoyensis: the first genome sequence of a species from the Helotiaceae family.</title>
        <authorList>
            <person name="Youssar L."/>
            <person name="Gruening B.A."/>
            <person name="Erxleben A."/>
            <person name="Guenther S."/>
            <person name="Huettel W."/>
        </authorList>
    </citation>
    <scope>NUCLEOTIDE SEQUENCE [LARGE SCALE GENOMIC DNA]</scope>
    <source>
        <strain evidence="8">ATCC 74030 / MF5533</strain>
    </source>
</reference>
<protein>
    <submittedName>
        <fullName evidence="7">Putative Uncharacterized transporter</fullName>
    </submittedName>
</protein>
<comment type="caution">
    <text evidence="7">The sequence shown here is derived from an EMBL/GenBank/DDBJ whole genome shotgun (WGS) entry which is preliminary data.</text>
</comment>
<dbReference type="PANTHER" id="PTHR43791">
    <property type="entry name" value="PERMEASE-RELATED"/>
    <property type="match status" value="1"/>
</dbReference>
<dbReference type="Gene3D" id="1.20.1250.20">
    <property type="entry name" value="MFS general substrate transporter like domains"/>
    <property type="match status" value="1"/>
</dbReference>
<keyword evidence="4 6" id="KW-1133">Transmembrane helix</keyword>
<evidence type="ECO:0000256" key="5">
    <source>
        <dbReference type="ARBA" id="ARBA00023136"/>
    </source>
</evidence>
<evidence type="ECO:0000313" key="8">
    <source>
        <dbReference type="Proteomes" id="UP000005446"/>
    </source>
</evidence>
<evidence type="ECO:0000256" key="3">
    <source>
        <dbReference type="ARBA" id="ARBA00022692"/>
    </source>
</evidence>
<evidence type="ECO:0000313" key="7">
    <source>
        <dbReference type="EMBL" id="EHK97197.1"/>
    </source>
</evidence>
<comment type="subcellular location">
    <subcellularLocation>
        <location evidence="1">Membrane</location>
        <topology evidence="1">Multi-pass membrane protein</topology>
    </subcellularLocation>
</comment>
<dbReference type="HOGENOM" id="CLU_2320633_0_0_1"/>
<evidence type="ECO:0000256" key="1">
    <source>
        <dbReference type="ARBA" id="ARBA00004141"/>
    </source>
</evidence>
<accession>H0EW93</accession>
<organism evidence="7 8">
    <name type="scientific">Glarea lozoyensis (strain ATCC 74030 / MF5533)</name>
    <dbReference type="NCBI Taxonomy" id="1104152"/>
    <lineage>
        <taxon>Eukaryota</taxon>
        <taxon>Fungi</taxon>
        <taxon>Dikarya</taxon>
        <taxon>Ascomycota</taxon>
        <taxon>Pezizomycotina</taxon>
        <taxon>Leotiomycetes</taxon>
        <taxon>Helotiales</taxon>
        <taxon>Helotiaceae</taxon>
        <taxon>Glarea</taxon>
    </lineage>
</organism>
<feature type="transmembrane region" description="Helical" evidence="6">
    <location>
        <begin position="59"/>
        <end position="76"/>
    </location>
</feature>
<dbReference type="OrthoDB" id="2985014at2759"/>
<name>H0EW93_GLAL7</name>